<dbReference type="Proteomes" id="UP000095767">
    <property type="component" value="Unassembled WGS sequence"/>
</dbReference>
<feature type="region of interest" description="Disordered" evidence="9">
    <location>
        <begin position="1"/>
        <end position="43"/>
    </location>
</feature>
<feature type="compositionally biased region" description="Low complexity" evidence="9">
    <location>
        <begin position="9"/>
        <end position="28"/>
    </location>
</feature>
<dbReference type="Pfam" id="PF00847">
    <property type="entry name" value="AP2"/>
    <property type="match status" value="2"/>
</dbReference>
<dbReference type="EMBL" id="LWDX02023844">
    <property type="protein sequence ID" value="OEL31249.1"/>
    <property type="molecule type" value="Genomic_DNA"/>
</dbReference>
<name>A0A1E5W1J2_9POAL</name>
<evidence type="ECO:0000256" key="7">
    <source>
        <dbReference type="ARBA" id="ARBA00023242"/>
    </source>
</evidence>
<keyword evidence="7" id="KW-0539">Nucleus</keyword>
<dbReference type="InterPro" id="IPR016177">
    <property type="entry name" value="DNA-bd_dom_sf"/>
</dbReference>
<feature type="domain" description="AP2/ERF" evidence="10">
    <location>
        <begin position="628"/>
        <end position="687"/>
    </location>
</feature>
<dbReference type="OrthoDB" id="688247at2759"/>
<dbReference type="PROSITE" id="PS51032">
    <property type="entry name" value="AP2_ERF"/>
    <property type="match status" value="2"/>
</dbReference>
<accession>A0A1E5W1J2</accession>
<feature type="compositionally biased region" description="Acidic residues" evidence="9">
    <location>
        <begin position="800"/>
        <end position="816"/>
    </location>
</feature>
<dbReference type="SMART" id="SM00380">
    <property type="entry name" value="AP2"/>
    <property type="match status" value="2"/>
</dbReference>
<evidence type="ECO:0000256" key="5">
    <source>
        <dbReference type="ARBA" id="ARBA00023159"/>
    </source>
</evidence>
<feature type="region of interest" description="Disordered" evidence="9">
    <location>
        <begin position="793"/>
        <end position="816"/>
    </location>
</feature>
<evidence type="ECO:0000259" key="10">
    <source>
        <dbReference type="PROSITE" id="PS51032"/>
    </source>
</evidence>
<evidence type="ECO:0000256" key="1">
    <source>
        <dbReference type="ARBA" id="ARBA00004123"/>
    </source>
</evidence>
<evidence type="ECO:0000256" key="3">
    <source>
        <dbReference type="ARBA" id="ARBA00023016"/>
    </source>
</evidence>
<dbReference type="InterPro" id="IPR036955">
    <property type="entry name" value="AP2/ERF_dom_sf"/>
</dbReference>
<dbReference type="Gene3D" id="3.30.730.10">
    <property type="entry name" value="AP2/ERF domain"/>
    <property type="match status" value="2"/>
</dbReference>
<keyword evidence="4" id="KW-0238">DNA-binding</keyword>
<keyword evidence="6" id="KW-0804">Transcription</keyword>
<evidence type="ECO:0000256" key="4">
    <source>
        <dbReference type="ARBA" id="ARBA00023125"/>
    </source>
</evidence>
<proteinExistence type="inferred from homology"/>
<evidence type="ECO:0000256" key="2">
    <source>
        <dbReference type="ARBA" id="ARBA00023015"/>
    </source>
</evidence>
<dbReference type="GO" id="GO:0003677">
    <property type="term" value="F:DNA binding"/>
    <property type="evidence" value="ECO:0007669"/>
    <property type="project" value="UniProtKB-KW"/>
</dbReference>
<dbReference type="AlphaFoldDB" id="A0A1E5W1J2"/>
<feature type="compositionally biased region" description="Gly residues" evidence="9">
    <location>
        <begin position="399"/>
        <end position="417"/>
    </location>
</feature>
<dbReference type="InterPro" id="IPR045277">
    <property type="entry name" value="DRE1A-I"/>
</dbReference>
<feature type="compositionally biased region" description="Pro residues" evidence="9">
    <location>
        <begin position="329"/>
        <end position="339"/>
    </location>
</feature>
<dbReference type="SUPFAM" id="SSF54171">
    <property type="entry name" value="DNA-binding domain"/>
    <property type="match status" value="2"/>
</dbReference>
<feature type="region of interest" description="Disordered" evidence="9">
    <location>
        <begin position="157"/>
        <end position="188"/>
    </location>
</feature>
<comment type="caution">
    <text evidence="11">The sequence shown here is derived from an EMBL/GenBank/DDBJ whole genome shotgun (WGS) entry which is preliminary data.</text>
</comment>
<evidence type="ECO:0000313" key="11">
    <source>
        <dbReference type="EMBL" id="OEL31249.1"/>
    </source>
</evidence>
<comment type="similarity">
    <text evidence="8">Belongs to the AP2/ERF transcription factor family. ERF subfamily.</text>
</comment>
<organism evidence="11 12">
    <name type="scientific">Dichanthelium oligosanthes</name>
    <dbReference type="NCBI Taxonomy" id="888268"/>
    <lineage>
        <taxon>Eukaryota</taxon>
        <taxon>Viridiplantae</taxon>
        <taxon>Streptophyta</taxon>
        <taxon>Embryophyta</taxon>
        <taxon>Tracheophyta</taxon>
        <taxon>Spermatophyta</taxon>
        <taxon>Magnoliopsida</taxon>
        <taxon>Liliopsida</taxon>
        <taxon>Poales</taxon>
        <taxon>Poaceae</taxon>
        <taxon>PACMAD clade</taxon>
        <taxon>Panicoideae</taxon>
        <taxon>Panicodae</taxon>
        <taxon>Paniceae</taxon>
        <taxon>Dichantheliinae</taxon>
        <taxon>Dichanthelium</taxon>
    </lineage>
</organism>
<keyword evidence="2" id="KW-0805">Transcription regulation</keyword>
<comment type="subcellular location">
    <subcellularLocation>
        <location evidence="1">Nucleus</location>
    </subcellularLocation>
</comment>
<protein>
    <submittedName>
        <fullName evidence="11">Dehydration-responsive element-binding protein 1J</fullName>
    </submittedName>
</protein>
<dbReference type="InterPro" id="IPR001471">
    <property type="entry name" value="AP2/ERF_dom"/>
</dbReference>
<feature type="compositionally biased region" description="Polar residues" evidence="9">
    <location>
        <begin position="740"/>
        <end position="761"/>
    </location>
</feature>
<keyword evidence="3" id="KW-0346">Stress response</keyword>
<feature type="compositionally biased region" description="Polar residues" evidence="9">
    <location>
        <begin position="568"/>
        <end position="577"/>
    </location>
</feature>
<feature type="region of interest" description="Disordered" evidence="9">
    <location>
        <begin position="450"/>
        <end position="535"/>
    </location>
</feature>
<feature type="compositionally biased region" description="Polar residues" evidence="9">
    <location>
        <begin position="589"/>
        <end position="599"/>
    </location>
</feature>
<dbReference type="PANTHER" id="PTHR31839:SF11">
    <property type="entry name" value="DEHYDRATION-RESPONSIVE ELEMENT-BINDING PROTEIN 1D"/>
    <property type="match status" value="1"/>
</dbReference>
<feature type="region of interest" description="Disordered" evidence="9">
    <location>
        <begin position="727"/>
        <end position="761"/>
    </location>
</feature>
<dbReference type="PANTHER" id="PTHR31839">
    <property type="entry name" value="DEHYDRATION-RESPONSIVE ELEMENT-BINDING PROTEIN 1D"/>
    <property type="match status" value="1"/>
</dbReference>
<feature type="region of interest" description="Disordered" evidence="9">
    <location>
        <begin position="563"/>
        <end position="624"/>
    </location>
</feature>
<feature type="region of interest" description="Disordered" evidence="9">
    <location>
        <begin position="396"/>
        <end position="433"/>
    </location>
</feature>
<feature type="region of interest" description="Disordered" evidence="9">
    <location>
        <begin position="322"/>
        <end position="346"/>
    </location>
</feature>
<feature type="compositionally biased region" description="Low complexity" evidence="9">
    <location>
        <begin position="516"/>
        <end position="527"/>
    </location>
</feature>
<feature type="domain" description="AP2/ERF" evidence="10">
    <location>
        <begin position="47"/>
        <end position="115"/>
    </location>
</feature>
<keyword evidence="5" id="KW-0010">Activator</keyword>
<sequence>MMCQLKQESGSCESATSSAASTPSSSSAVRAKRPAGRTKFRETRHPVFRGVRRRGGRAGRPWRWVCEVRVPGRRGCRLWLGTFDAAEAAARAHDAAMLAIRGACGAAAARCLNFPDSAWLLDVPPRAALRGTEVDVRRAVARAVEAFLRLRPHVEDAMSGTSEAPAAGENDDAATEADASSAKSDEATSPFEMDVLSDMGAGLYYASMAQGLLDEATSPFEMDVLSDMGAGLYYASMAQGLLMDPPASDGSCCDDADCDAATVAIAAASRPLPQLSVEASGWIKLTLCIYRAATRVSTCPRNGQLLQRLFFSFPRPPPPLAHPLCAPRRLPPPRAPPPLPRRRGGGEGVVAAAAEDIGAARAGRVRPVAVVRAAASGGFYTGGTAQRRSAWSGVRARGVGTGGGGGGARGVRRGGSGAAARGRSGGRRHAAGVGAVGAAREAAVAVVVRPGCPSPPRRQPAPAPHPATRTTPGSAPPGSAPRRLTPRRRHTVESRGEAARGSGDALGAGSGGGGRCSSSRRTSSAAGEEQRSGNLQVAAEAMRGRMGDEATFNVCIYVSADCSPSPGPRSNSEQQVGSSSSSMDYFKSATGTEAPGSTSAEERAGSGQPSPPKRPAGRTKFQETRHPVFRGVRRRGRAGRWVCEVRVPGSRGDRLWVGTFDTAEAAARAHDAAMLALCGAAARLNFPDSAWLLDVPRAATSNAPAELPPLPDVQRAATEAVAGFLRRHGGDAPAGDAASPQRTRNAASSSATVETPATGSVLDNGSMLELDVFGGMDAGSYYASLAEGLLIDPPPTSVECPEEDEDCDAGEVELWS</sequence>
<dbReference type="GO" id="GO:0005634">
    <property type="term" value="C:nucleus"/>
    <property type="evidence" value="ECO:0007669"/>
    <property type="project" value="UniProtKB-SubCell"/>
</dbReference>
<dbReference type="GO" id="GO:0003700">
    <property type="term" value="F:DNA-binding transcription factor activity"/>
    <property type="evidence" value="ECO:0007669"/>
    <property type="project" value="InterPro"/>
</dbReference>
<feature type="compositionally biased region" description="Gly residues" evidence="9">
    <location>
        <begin position="504"/>
        <end position="515"/>
    </location>
</feature>
<keyword evidence="12" id="KW-1185">Reference proteome</keyword>
<evidence type="ECO:0000313" key="12">
    <source>
        <dbReference type="Proteomes" id="UP000095767"/>
    </source>
</evidence>
<evidence type="ECO:0000256" key="6">
    <source>
        <dbReference type="ARBA" id="ARBA00023163"/>
    </source>
</evidence>
<evidence type="ECO:0000256" key="9">
    <source>
        <dbReference type="SAM" id="MobiDB-lite"/>
    </source>
</evidence>
<reference evidence="11 12" key="1">
    <citation type="submission" date="2016-09" db="EMBL/GenBank/DDBJ databases">
        <title>The draft genome of Dichanthelium oligosanthes: A C3 panicoid grass species.</title>
        <authorList>
            <person name="Studer A.J."/>
            <person name="Schnable J.C."/>
            <person name="Brutnell T.P."/>
        </authorList>
    </citation>
    <scope>NUCLEOTIDE SEQUENCE [LARGE SCALE GENOMIC DNA]</scope>
    <source>
        <strain evidence="12">cv. Kellogg 1175</strain>
        <tissue evidence="11">Leaf</tissue>
    </source>
</reference>
<feature type="compositionally biased region" description="Pro residues" evidence="9">
    <location>
        <begin position="452"/>
        <end position="465"/>
    </location>
</feature>
<gene>
    <name evidence="11" type="ORF">BAE44_0007730</name>
</gene>
<evidence type="ECO:0000256" key="8">
    <source>
        <dbReference type="ARBA" id="ARBA00024343"/>
    </source>
</evidence>